<evidence type="ECO:0000259" key="4">
    <source>
        <dbReference type="PROSITE" id="PS50893"/>
    </source>
</evidence>
<evidence type="ECO:0000256" key="3">
    <source>
        <dbReference type="SAM" id="Coils"/>
    </source>
</evidence>
<dbReference type="PANTHER" id="PTHR42855:SF2">
    <property type="entry name" value="DRUG RESISTANCE ABC TRANSPORTER,ATP-BINDING PROTEIN"/>
    <property type="match status" value="1"/>
</dbReference>
<protein>
    <submittedName>
        <fullName evidence="5">ABC-F family ATP-binding cassette domain-containing protein</fullName>
    </submittedName>
</protein>
<evidence type="ECO:0000256" key="1">
    <source>
        <dbReference type="ARBA" id="ARBA00022741"/>
    </source>
</evidence>
<sequence length="514" mass="58200">MSLLEVSDLTQRFADKILYDKASFELYKGEHMGIVGQNGAGKSTLINILTGEIVPDHGFMKWQSGIRIGHLDQYAEIDGACRILDYLKTAFAHLYELEQKMNLIYEEMASTGNVEKLELAAKYQERLELGEFYGIDSQIDKVAYGLGIQAIGLNRTVEQLSGGQRAKVILAKLLLEKPDVLLLDEPTNFLDQEHVDWLSGYLSTFNGAYVVVSHDFDFLEKVTSCICDIEFGTIKKYSGKYSDFLRQKEHLRKDYIRQYEAQQKKIEKTEEYIRKNIAGVNTKIAQGRRKQLERMERLAPPAFVHKPSIQFQETSLSAQKALVVHDLEIGYDNPLLPKLNFSVMGGQKLVITGFNGIGKSTLLKTLVRHIPAVSGRFRFADPVKIGYFEQDLSWENNTKTPMQIISDAYPNMIEKEIRRQLALCGVKSTLATQPIGSLSGGEQSKVKLCRLLLSPCNFLILDEPTNHLDTESKEALKLALTQFNGSVLLVSHEPSFYRKWADRCLNIEERRKGS</sequence>
<organism evidence="5 6">
    <name type="scientific">Paenibacillus puldeungensis</name>
    <dbReference type="NCBI Taxonomy" id="696536"/>
    <lineage>
        <taxon>Bacteria</taxon>
        <taxon>Bacillati</taxon>
        <taxon>Bacillota</taxon>
        <taxon>Bacilli</taxon>
        <taxon>Bacillales</taxon>
        <taxon>Paenibacillaceae</taxon>
        <taxon>Paenibacillus</taxon>
    </lineage>
</organism>
<feature type="domain" description="ABC transporter" evidence="4">
    <location>
        <begin position="309"/>
        <end position="514"/>
    </location>
</feature>
<gene>
    <name evidence="5" type="ORF">ACFQ3W_24475</name>
</gene>
<dbReference type="InterPro" id="IPR032781">
    <property type="entry name" value="ABC_tran_Xtn"/>
</dbReference>
<dbReference type="SMART" id="SM00382">
    <property type="entry name" value="AAA"/>
    <property type="match status" value="2"/>
</dbReference>
<name>A0ABW3S4P1_9BACL</name>
<proteinExistence type="predicted"/>
<dbReference type="Gene3D" id="3.40.50.300">
    <property type="entry name" value="P-loop containing nucleotide triphosphate hydrolases"/>
    <property type="match status" value="2"/>
</dbReference>
<dbReference type="InterPro" id="IPR017871">
    <property type="entry name" value="ABC_transporter-like_CS"/>
</dbReference>
<dbReference type="InterPro" id="IPR003593">
    <property type="entry name" value="AAA+_ATPase"/>
</dbReference>
<dbReference type="Proteomes" id="UP001597262">
    <property type="component" value="Unassembled WGS sequence"/>
</dbReference>
<dbReference type="InterPro" id="IPR003439">
    <property type="entry name" value="ABC_transporter-like_ATP-bd"/>
</dbReference>
<keyword evidence="6" id="KW-1185">Reference proteome</keyword>
<dbReference type="PANTHER" id="PTHR42855">
    <property type="entry name" value="ABC TRANSPORTER ATP-BINDING SUBUNIT"/>
    <property type="match status" value="1"/>
</dbReference>
<keyword evidence="1" id="KW-0547">Nucleotide-binding</keyword>
<dbReference type="SUPFAM" id="SSF52540">
    <property type="entry name" value="P-loop containing nucleoside triphosphate hydrolases"/>
    <property type="match status" value="2"/>
</dbReference>
<evidence type="ECO:0000313" key="6">
    <source>
        <dbReference type="Proteomes" id="UP001597262"/>
    </source>
</evidence>
<comment type="caution">
    <text evidence="5">The sequence shown here is derived from an EMBL/GenBank/DDBJ whole genome shotgun (WGS) entry which is preliminary data.</text>
</comment>
<dbReference type="InterPro" id="IPR051309">
    <property type="entry name" value="ABCF_ATPase"/>
</dbReference>
<keyword evidence="3" id="KW-0175">Coiled coil</keyword>
<dbReference type="Pfam" id="PF00005">
    <property type="entry name" value="ABC_tran"/>
    <property type="match status" value="2"/>
</dbReference>
<dbReference type="Pfam" id="PF12848">
    <property type="entry name" value="ABC_tran_Xtn"/>
    <property type="match status" value="1"/>
</dbReference>
<feature type="domain" description="ABC transporter" evidence="4">
    <location>
        <begin position="4"/>
        <end position="256"/>
    </location>
</feature>
<dbReference type="PROSITE" id="PS00211">
    <property type="entry name" value="ABC_TRANSPORTER_1"/>
    <property type="match status" value="2"/>
</dbReference>
<evidence type="ECO:0000313" key="5">
    <source>
        <dbReference type="EMBL" id="MFD1179430.1"/>
    </source>
</evidence>
<dbReference type="InterPro" id="IPR027417">
    <property type="entry name" value="P-loop_NTPase"/>
</dbReference>
<dbReference type="CDD" id="cd03221">
    <property type="entry name" value="ABCF_EF-3"/>
    <property type="match status" value="2"/>
</dbReference>
<dbReference type="PROSITE" id="PS50893">
    <property type="entry name" value="ABC_TRANSPORTER_2"/>
    <property type="match status" value="2"/>
</dbReference>
<dbReference type="GO" id="GO:0005524">
    <property type="term" value="F:ATP binding"/>
    <property type="evidence" value="ECO:0007669"/>
    <property type="project" value="UniProtKB-KW"/>
</dbReference>
<keyword evidence="2 5" id="KW-0067">ATP-binding</keyword>
<accession>A0ABW3S4P1</accession>
<reference evidence="6" key="1">
    <citation type="journal article" date="2019" name="Int. J. Syst. Evol. Microbiol.">
        <title>The Global Catalogue of Microorganisms (GCM) 10K type strain sequencing project: providing services to taxonomists for standard genome sequencing and annotation.</title>
        <authorList>
            <consortium name="The Broad Institute Genomics Platform"/>
            <consortium name="The Broad Institute Genome Sequencing Center for Infectious Disease"/>
            <person name="Wu L."/>
            <person name="Ma J."/>
        </authorList>
    </citation>
    <scope>NUCLEOTIDE SEQUENCE [LARGE SCALE GENOMIC DNA]</scope>
    <source>
        <strain evidence="6">CCUG 59189</strain>
    </source>
</reference>
<dbReference type="RefSeq" id="WP_379321855.1">
    <property type="nucleotide sequence ID" value="NZ_JBHTLM010000031.1"/>
</dbReference>
<evidence type="ECO:0000256" key="2">
    <source>
        <dbReference type="ARBA" id="ARBA00022840"/>
    </source>
</evidence>
<dbReference type="EMBL" id="JBHTLM010000031">
    <property type="protein sequence ID" value="MFD1179430.1"/>
    <property type="molecule type" value="Genomic_DNA"/>
</dbReference>
<feature type="coiled-coil region" evidence="3">
    <location>
        <begin position="245"/>
        <end position="272"/>
    </location>
</feature>